<feature type="active site" description="Proton acceptor" evidence="7">
    <location>
        <position position="381"/>
    </location>
</feature>
<dbReference type="EC" id="2.3.1.9" evidence="2"/>
<dbReference type="EMBL" id="SOFP01000005">
    <property type="protein sequence ID" value="TFC21258.1"/>
    <property type="molecule type" value="Genomic_DNA"/>
</dbReference>
<keyword evidence="3 8" id="KW-0808">Transferase</keyword>
<evidence type="ECO:0000313" key="12">
    <source>
        <dbReference type="Proteomes" id="UP000298412"/>
    </source>
</evidence>
<dbReference type="InterPro" id="IPR020613">
    <property type="entry name" value="Thiolase_CS"/>
</dbReference>
<evidence type="ECO:0000313" key="11">
    <source>
        <dbReference type="EMBL" id="TFC21258.1"/>
    </source>
</evidence>
<dbReference type="AlphaFoldDB" id="A0A4V3IFH5"/>
<comment type="similarity">
    <text evidence="1 8">Belongs to the thiolase-like superfamily. Thiolase family.</text>
</comment>
<dbReference type="CDD" id="cd00751">
    <property type="entry name" value="thiolase"/>
    <property type="match status" value="1"/>
</dbReference>
<dbReference type="InterPro" id="IPR020617">
    <property type="entry name" value="Thiolase_C"/>
</dbReference>
<evidence type="ECO:0000256" key="6">
    <source>
        <dbReference type="ARBA" id="ARBA00040529"/>
    </source>
</evidence>
<dbReference type="Pfam" id="PF00108">
    <property type="entry name" value="Thiolase_N"/>
    <property type="match status" value="1"/>
</dbReference>
<proteinExistence type="inferred from homology"/>
<evidence type="ECO:0000256" key="5">
    <source>
        <dbReference type="ARBA" id="ARBA00030755"/>
    </source>
</evidence>
<dbReference type="Gene3D" id="3.40.47.10">
    <property type="match status" value="2"/>
</dbReference>
<dbReference type="PROSITE" id="PS00737">
    <property type="entry name" value="THIOLASE_2"/>
    <property type="match status" value="1"/>
</dbReference>
<dbReference type="SUPFAM" id="SSF53901">
    <property type="entry name" value="Thiolase-like"/>
    <property type="match status" value="2"/>
</dbReference>
<sequence>MSSIEVVILAGSRTPQGRVNGQLAGLSAVELGSAAIKGALDRAGVSPGQVDAVLMGQVLQAGCGQNPARQSAIAAGIPWNVPAMTLNKVCLSGLAAVVDAARLIRLGEVDVVIAGGQESMSQAPHLLPGSRQGWPYGSVTALDHAAHDGLTDAFDGLSMGLSTERVNGRLGIGRVEQDAIAAASHQRAAEAARGGIFGDEITPLSVPQRRGDPLLVTEDEGVRGDSTTETLGRLRPAFSTDGTITAGNSSPLSDGASALVLSSRSWAEERGLDWLATVLASGHVAGPDNSLHSQPANAIKHALDREGWSAEDLDLVEINEAFAAVSLESTTELGLSPERVNIHGGAIAIGHPIGASGSRLALHAALELARRGSGKAAVALCGGGGQGEALLLSR</sequence>
<organism evidence="11 12">
    <name type="scientific">Cryobacterium algoritolerans</name>
    <dbReference type="NCBI Taxonomy" id="1259184"/>
    <lineage>
        <taxon>Bacteria</taxon>
        <taxon>Bacillati</taxon>
        <taxon>Actinomycetota</taxon>
        <taxon>Actinomycetes</taxon>
        <taxon>Micrococcales</taxon>
        <taxon>Microbacteriaceae</taxon>
        <taxon>Cryobacterium</taxon>
    </lineage>
</organism>
<dbReference type="InterPro" id="IPR020616">
    <property type="entry name" value="Thiolase_N"/>
</dbReference>
<feature type="domain" description="Thiolase C-terminal" evidence="10">
    <location>
        <begin position="273"/>
        <end position="393"/>
    </location>
</feature>
<dbReference type="PANTHER" id="PTHR18919">
    <property type="entry name" value="ACETYL-COA C-ACYLTRANSFERASE"/>
    <property type="match status" value="1"/>
</dbReference>
<reference evidence="11 12" key="1">
    <citation type="submission" date="2019-03" db="EMBL/GenBank/DDBJ databases">
        <title>Genomics of glacier-inhabiting Cryobacterium strains.</title>
        <authorList>
            <person name="Liu Q."/>
            <person name="Xin Y.-H."/>
        </authorList>
    </citation>
    <scope>NUCLEOTIDE SEQUENCE [LARGE SCALE GENOMIC DNA]</scope>
    <source>
        <strain evidence="11 12">MDT1-3</strain>
    </source>
</reference>
<accession>A0A4V3IFH5</accession>
<dbReference type="InterPro" id="IPR002155">
    <property type="entry name" value="Thiolase"/>
</dbReference>
<dbReference type="NCBIfam" id="TIGR01930">
    <property type="entry name" value="AcCoA-C-Actrans"/>
    <property type="match status" value="1"/>
</dbReference>
<evidence type="ECO:0000259" key="9">
    <source>
        <dbReference type="Pfam" id="PF00108"/>
    </source>
</evidence>
<dbReference type="PROSITE" id="PS00098">
    <property type="entry name" value="THIOLASE_1"/>
    <property type="match status" value="1"/>
</dbReference>
<evidence type="ECO:0000256" key="8">
    <source>
        <dbReference type="RuleBase" id="RU003557"/>
    </source>
</evidence>
<dbReference type="PROSITE" id="PS00099">
    <property type="entry name" value="THIOLASE_3"/>
    <property type="match status" value="1"/>
</dbReference>
<keyword evidence="12" id="KW-1185">Reference proteome</keyword>
<dbReference type="PANTHER" id="PTHR18919:SF107">
    <property type="entry name" value="ACETYL-COA ACETYLTRANSFERASE, CYTOSOLIC"/>
    <property type="match status" value="1"/>
</dbReference>
<evidence type="ECO:0000259" key="10">
    <source>
        <dbReference type="Pfam" id="PF02803"/>
    </source>
</evidence>
<evidence type="ECO:0000256" key="2">
    <source>
        <dbReference type="ARBA" id="ARBA00012705"/>
    </source>
</evidence>
<dbReference type="InterPro" id="IPR020610">
    <property type="entry name" value="Thiolase_AS"/>
</dbReference>
<feature type="domain" description="Thiolase N-terminal" evidence="9">
    <location>
        <begin position="6"/>
        <end position="264"/>
    </location>
</feature>
<dbReference type="RefSeq" id="WP_134564683.1">
    <property type="nucleotide sequence ID" value="NZ_SOFP01000005.1"/>
</dbReference>
<dbReference type="Pfam" id="PF02803">
    <property type="entry name" value="Thiolase_C"/>
    <property type="match status" value="1"/>
</dbReference>
<keyword evidence="4 8" id="KW-0012">Acyltransferase</keyword>
<evidence type="ECO:0000256" key="3">
    <source>
        <dbReference type="ARBA" id="ARBA00022679"/>
    </source>
</evidence>
<dbReference type="InterPro" id="IPR016039">
    <property type="entry name" value="Thiolase-like"/>
</dbReference>
<comment type="caution">
    <text evidence="11">The sequence shown here is derived from an EMBL/GenBank/DDBJ whole genome shotgun (WGS) entry which is preliminary data.</text>
</comment>
<evidence type="ECO:0000256" key="4">
    <source>
        <dbReference type="ARBA" id="ARBA00023315"/>
    </source>
</evidence>
<gene>
    <name evidence="11" type="ORF">E3O19_00540</name>
</gene>
<feature type="active site" description="Acyl-thioester intermediate" evidence="7">
    <location>
        <position position="90"/>
    </location>
</feature>
<dbReference type="Proteomes" id="UP000298412">
    <property type="component" value="Unassembled WGS sequence"/>
</dbReference>
<dbReference type="PIRSF" id="PIRSF000429">
    <property type="entry name" value="Ac-CoA_Ac_transf"/>
    <property type="match status" value="1"/>
</dbReference>
<feature type="active site" description="Proton acceptor" evidence="7">
    <location>
        <position position="351"/>
    </location>
</feature>
<dbReference type="GO" id="GO:0003985">
    <property type="term" value="F:acetyl-CoA C-acetyltransferase activity"/>
    <property type="evidence" value="ECO:0007669"/>
    <property type="project" value="UniProtKB-EC"/>
</dbReference>
<name>A0A4V3IFH5_9MICO</name>
<protein>
    <recommendedName>
        <fullName evidence="6">Probable acetyl-CoA acetyltransferase</fullName>
        <ecNumber evidence="2">2.3.1.9</ecNumber>
    </recommendedName>
    <alternativeName>
        <fullName evidence="5">Acetoacetyl-CoA thiolase</fullName>
    </alternativeName>
</protein>
<dbReference type="OrthoDB" id="1402717at2"/>
<evidence type="ECO:0000256" key="1">
    <source>
        <dbReference type="ARBA" id="ARBA00010982"/>
    </source>
</evidence>
<evidence type="ECO:0000256" key="7">
    <source>
        <dbReference type="PIRSR" id="PIRSR000429-1"/>
    </source>
</evidence>
<dbReference type="InterPro" id="IPR020615">
    <property type="entry name" value="Thiolase_acyl_enz_int_AS"/>
</dbReference>